<accession>A0AAN9PTP4</accession>
<name>A0AAN9PTP4_CLITE</name>
<evidence type="ECO:0000313" key="3">
    <source>
        <dbReference type="Proteomes" id="UP001359559"/>
    </source>
</evidence>
<dbReference type="Proteomes" id="UP001359559">
    <property type="component" value="Unassembled WGS sequence"/>
</dbReference>
<gene>
    <name evidence="2" type="ORF">RJT34_07749</name>
</gene>
<dbReference type="EMBL" id="JAYKXN010000002">
    <property type="protein sequence ID" value="KAK7310311.1"/>
    <property type="molecule type" value="Genomic_DNA"/>
</dbReference>
<reference evidence="2 3" key="1">
    <citation type="submission" date="2024-01" db="EMBL/GenBank/DDBJ databases">
        <title>The genomes of 5 underutilized Papilionoideae crops provide insights into root nodulation and disease resistance.</title>
        <authorList>
            <person name="Yuan L."/>
        </authorList>
    </citation>
    <scope>NUCLEOTIDE SEQUENCE [LARGE SCALE GENOMIC DNA]</scope>
    <source>
        <strain evidence="2">LY-2023</strain>
        <tissue evidence="2">Leaf</tissue>
    </source>
</reference>
<sequence length="75" mass="8454">MRTQGGSDMAPRPSERSLAQGEVEVDPLDLITVLINFSSFHAVVNLEVQKHMLHAEHNGNDFCCCLEVYVYTFEI</sequence>
<feature type="region of interest" description="Disordered" evidence="1">
    <location>
        <begin position="1"/>
        <end position="21"/>
    </location>
</feature>
<keyword evidence="3" id="KW-1185">Reference proteome</keyword>
<comment type="caution">
    <text evidence="2">The sequence shown here is derived from an EMBL/GenBank/DDBJ whole genome shotgun (WGS) entry which is preliminary data.</text>
</comment>
<protein>
    <submittedName>
        <fullName evidence="2">Uncharacterized protein</fullName>
    </submittedName>
</protein>
<evidence type="ECO:0000256" key="1">
    <source>
        <dbReference type="SAM" id="MobiDB-lite"/>
    </source>
</evidence>
<evidence type="ECO:0000313" key="2">
    <source>
        <dbReference type="EMBL" id="KAK7310311.1"/>
    </source>
</evidence>
<organism evidence="2 3">
    <name type="scientific">Clitoria ternatea</name>
    <name type="common">Butterfly pea</name>
    <dbReference type="NCBI Taxonomy" id="43366"/>
    <lineage>
        <taxon>Eukaryota</taxon>
        <taxon>Viridiplantae</taxon>
        <taxon>Streptophyta</taxon>
        <taxon>Embryophyta</taxon>
        <taxon>Tracheophyta</taxon>
        <taxon>Spermatophyta</taxon>
        <taxon>Magnoliopsida</taxon>
        <taxon>eudicotyledons</taxon>
        <taxon>Gunneridae</taxon>
        <taxon>Pentapetalae</taxon>
        <taxon>rosids</taxon>
        <taxon>fabids</taxon>
        <taxon>Fabales</taxon>
        <taxon>Fabaceae</taxon>
        <taxon>Papilionoideae</taxon>
        <taxon>50 kb inversion clade</taxon>
        <taxon>NPAAA clade</taxon>
        <taxon>indigoferoid/millettioid clade</taxon>
        <taxon>Phaseoleae</taxon>
        <taxon>Clitoria</taxon>
    </lineage>
</organism>
<dbReference type="AlphaFoldDB" id="A0AAN9PTP4"/>
<proteinExistence type="predicted"/>